<dbReference type="VEuPathDB" id="FungiDB:FUN_020932"/>
<dbReference type="OrthoDB" id="2347295at2759"/>
<evidence type="ECO:0000256" key="2">
    <source>
        <dbReference type="SAM" id="Phobius"/>
    </source>
</evidence>
<feature type="compositionally biased region" description="Low complexity" evidence="1">
    <location>
        <begin position="99"/>
        <end position="108"/>
    </location>
</feature>
<keyword evidence="2" id="KW-0472">Membrane</keyword>
<feature type="region of interest" description="Disordered" evidence="1">
    <location>
        <begin position="86"/>
        <end position="108"/>
    </location>
</feature>
<gene>
    <name evidence="3" type="ORF">RhiirA4_483320</name>
</gene>
<evidence type="ECO:0000313" key="3">
    <source>
        <dbReference type="EMBL" id="PKY60056.1"/>
    </source>
</evidence>
<evidence type="ECO:0000256" key="1">
    <source>
        <dbReference type="SAM" id="MobiDB-lite"/>
    </source>
</evidence>
<organism evidence="3 4">
    <name type="scientific">Rhizophagus irregularis</name>
    <dbReference type="NCBI Taxonomy" id="588596"/>
    <lineage>
        <taxon>Eukaryota</taxon>
        <taxon>Fungi</taxon>
        <taxon>Fungi incertae sedis</taxon>
        <taxon>Mucoromycota</taxon>
        <taxon>Glomeromycotina</taxon>
        <taxon>Glomeromycetes</taxon>
        <taxon>Glomerales</taxon>
        <taxon>Glomeraceae</taxon>
        <taxon>Rhizophagus</taxon>
    </lineage>
</organism>
<evidence type="ECO:0000313" key="4">
    <source>
        <dbReference type="Proteomes" id="UP000234323"/>
    </source>
</evidence>
<keyword evidence="2" id="KW-1133">Transmembrane helix</keyword>
<name>A0A2I1HME7_9GLOM</name>
<feature type="transmembrane region" description="Helical" evidence="2">
    <location>
        <begin position="181"/>
        <end position="198"/>
    </location>
</feature>
<dbReference type="VEuPathDB" id="FungiDB:RhiirFUN_024415"/>
<proteinExistence type="predicted"/>
<dbReference type="AlphaFoldDB" id="A0A2I1HME7"/>
<protein>
    <submittedName>
        <fullName evidence="3">Uncharacterized protein</fullName>
    </submittedName>
</protein>
<sequence length="199" mass="22848">MLIGIAIIMYTVKQKISDSRNTEINNAEINNHHTAEIASINARIEIFTMEAQSILVRINNIEQIVNDLYEEKRLREEANRDKYFMSTAQSETAKKQNETESIISSDNSSSNISSEGVSYDIWTRFKQIVGRIMIEKNLTLDEACNRIAVEINDYGKGKICAQTVKNFYKTNNSHSKTLDKISVWVYPLLFLLIIIYLIT</sequence>
<accession>A0A2I1HME7</accession>
<reference evidence="3 4" key="1">
    <citation type="submission" date="2015-10" db="EMBL/GenBank/DDBJ databases">
        <title>Genome analyses suggest a sexual origin of heterokaryosis in a supposedly ancient asexual fungus.</title>
        <authorList>
            <person name="Ropars J."/>
            <person name="Sedzielewska K."/>
            <person name="Noel J."/>
            <person name="Charron P."/>
            <person name="Farinelli L."/>
            <person name="Marton T."/>
            <person name="Kruger M."/>
            <person name="Pelin A."/>
            <person name="Brachmann A."/>
            <person name="Corradi N."/>
        </authorList>
    </citation>
    <scope>NUCLEOTIDE SEQUENCE [LARGE SCALE GENOMIC DNA]</scope>
    <source>
        <strain evidence="3 4">A4</strain>
    </source>
</reference>
<dbReference type="EMBL" id="LLXI01003935">
    <property type="protein sequence ID" value="PKY60056.1"/>
    <property type="molecule type" value="Genomic_DNA"/>
</dbReference>
<comment type="caution">
    <text evidence="3">The sequence shown here is derived from an EMBL/GenBank/DDBJ whole genome shotgun (WGS) entry which is preliminary data.</text>
</comment>
<keyword evidence="2" id="KW-0812">Transmembrane</keyword>
<keyword evidence="4" id="KW-1185">Reference proteome</keyword>
<dbReference type="Proteomes" id="UP000234323">
    <property type="component" value="Unassembled WGS sequence"/>
</dbReference>
<dbReference type="VEuPathDB" id="FungiDB:RhiirA1_477199"/>